<dbReference type="NCBIfam" id="TIGR02291">
    <property type="entry name" value="rimK_rel_E_lig"/>
    <property type="match status" value="1"/>
</dbReference>
<dbReference type="GO" id="GO:0009432">
    <property type="term" value="P:SOS response"/>
    <property type="evidence" value="ECO:0007669"/>
    <property type="project" value="TreeGrafter"/>
</dbReference>
<dbReference type="RefSeq" id="WP_009018939.1">
    <property type="nucleotide sequence ID" value="NZ_DS999411.1"/>
</dbReference>
<dbReference type="GO" id="GO:0046872">
    <property type="term" value="F:metal ion binding"/>
    <property type="evidence" value="ECO:0007669"/>
    <property type="project" value="InterPro"/>
</dbReference>
<dbReference type="GO" id="GO:0005524">
    <property type="term" value="F:ATP binding"/>
    <property type="evidence" value="ECO:0007669"/>
    <property type="project" value="UniProtKB-UniRule"/>
</dbReference>
<keyword evidence="2" id="KW-0547">Nucleotide-binding</keyword>
<dbReference type="InterPro" id="IPR039523">
    <property type="entry name" value="RimK-rel_E_lig_ATP-grasp"/>
</dbReference>
<dbReference type="EMBL" id="DS999411">
    <property type="protein sequence ID" value="EED34191.1"/>
    <property type="molecule type" value="Genomic_DNA"/>
</dbReference>
<evidence type="ECO:0000256" key="1">
    <source>
        <dbReference type="ARBA" id="ARBA00023211"/>
    </source>
</evidence>
<dbReference type="GO" id="GO:0018169">
    <property type="term" value="F:ribosomal S6-glutamic acid ligase activity"/>
    <property type="evidence" value="ECO:0007669"/>
    <property type="project" value="TreeGrafter"/>
</dbReference>
<dbReference type="PROSITE" id="PS50975">
    <property type="entry name" value="ATP_GRASP"/>
    <property type="match status" value="1"/>
</dbReference>
<dbReference type="Proteomes" id="UP000004699">
    <property type="component" value="Unassembled WGS sequence"/>
</dbReference>
<protein>
    <submittedName>
        <fullName evidence="4">Putative alpha-L-glutamate ligase</fullName>
    </submittedName>
</protein>
<keyword evidence="1" id="KW-0464">Manganese</keyword>
<dbReference type="InterPro" id="IPR011761">
    <property type="entry name" value="ATP-grasp"/>
</dbReference>
<keyword evidence="4" id="KW-0436">Ligase</keyword>
<keyword evidence="5" id="KW-1185">Reference proteome</keyword>
<dbReference type="GO" id="GO:0005737">
    <property type="term" value="C:cytoplasm"/>
    <property type="evidence" value="ECO:0007669"/>
    <property type="project" value="TreeGrafter"/>
</dbReference>
<feature type="domain" description="ATP-grasp" evidence="3">
    <location>
        <begin position="44"/>
        <end position="295"/>
    </location>
</feature>
<proteinExistence type="predicted"/>
<name>B8KVD1_9GAMM</name>
<sequence length="316" mass="34860">MKLISPGALSRFGMLGINARNLDFIGRYNQREQYPLVDNKLKTKMIAQEHQLAVPALRFSLTQQHDVEATIQQLDTMSGFAMKPAKGSGGRGIWVITDRRDGKFVKSSGIVVDHDDLRRHMSNTLAGLYSLGGGADSVIIEDLIQLDPRFDGLSVEGIPDIRVIVFKGYPVMAMLRLATHQSDGKANLHQGAVGVGLTLEEGHYANAVQNGHPIQEHPDTQKPLNQIAIPEWPTILYLAAQCFEVTGLGYLGTDIVIDRDRGPVLLELNARPGLAIQLANNCGLLPRLRHIEGLRETPRRDAADRVHYSIEKLSKL</sequence>
<dbReference type="STRING" id="565045.NOR51B_128"/>
<dbReference type="Gene3D" id="3.30.470.20">
    <property type="entry name" value="ATP-grasp fold, B domain"/>
    <property type="match status" value="1"/>
</dbReference>
<evidence type="ECO:0000259" key="3">
    <source>
        <dbReference type="PROSITE" id="PS50975"/>
    </source>
</evidence>
<dbReference type="AlphaFoldDB" id="B8KVD1"/>
<gene>
    <name evidence="4" type="ORF">NOR51B_128</name>
</gene>
<dbReference type="Pfam" id="PF14397">
    <property type="entry name" value="ATPgrasp_ST"/>
    <property type="match status" value="1"/>
</dbReference>
<reference evidence="5" key="1">
    <citation type="journal article" date="2013" name="BMC Microbiol.">
        <title>Taxonomy and evolution of bacteriochlorophyll a-containing members of the OM60/NOR5 clade of marine gammaproteobacteria: description of Luminiphilus syltensis gen. nov., sp. nov., reclassification of Haliea rubra as Pseudohaliea rubra gen. nov., comb. nov., and emendation of Chromatocurvus halotolerans.</title>
        <authorList>
            <person name="Spring S."/>
            <person name="Riedel T."/>
            <person name="Sproer C."/>
            <person name="Yan S."/>
            <person name="Harder J."/>
            <person name="Fuchs B.M."/>
        </authorList>
    </citation>
    <scope>NUCLEOTIDE SEQUENCE [LARGE SCALE GENOMIC DNA]</scope>
    <source>
        <strain evidence="5">NOR51-B</strain>
    </source>
</reference>
<dbReference type="HOGENOM" id="CLU_865360_0_0_6"/>
<organism evidence="4 5">
    <name type="scientific">Luminiphilus syltensis NOR5-1B</name>
    <dbReference type="NCBI Taxonomy" id="565045"/>
    <lineage>
        <taxon>Bacteria</taxon>
        <taxon>Pseudomonadati</taxon>
        <taxon>Pseudomonadota</taxon>
        <taxon>Gammaproteobacteria</taxon>
        <taxon>Cellvibrionales</taxon>
        <taxon>Halieaceae</taxon>
        <taxon>Luminiphilus</taxon>
    </lineage>
</organism>
<dbReference type="eggNOG" id="COG0189">
    <property type="taxonomic scope" value="Bacteria"/>
</dbReference>
<dbReference type="PANTHER" id="PTHR21621:SF0">
    <property type="entry name" value="BETA-CITRYLGLUTAMATE SYNTHASE B-RELATED"/>
    <property type="match status" value="1"/>
</dbReference>
<accession>B8KVD1</accession>
<dbReference type="InterPro" id="IPR011758">
    <property type="entry name" value="RimK-rel_E_lig"/>
</dbReference>
<evidence type="ECO:0000313" key="4">
    <source>
        <dbReference type="EMBL" id="EED34191.1"/>
    </source>
</evidence>
<keyword evidence="2" id="KW-0067">ATP-binding</keyword>
<dbReference type="SUPFAM" id="SSF56059">
    <property type="entry name" value="Glutathione synthetase ATP-binding domain-like"/>
    <property type="match status" value="1"/>
</dbReference>
<dbReference type="OrthoDB" id="336227at2"/>
<evidence type="ECO:0000313" key="5">
    <source>
        <dbReference type="Proteomes" id="UP000004699"/>
    </source>
</evidence>
<dbReference type="PANTHER" id="PTHR21621">
    <property type="entry name" value="RIBOSOMAL PROTEIN S6 MODIFICATION PROTEIN"/>
    <property type="match status" value="1"/>
</dbReference>
<evidence type="ECO:0000256" key="2">
    <source>
        <dbReference type="PROSITE-ProRule" id="PRU00409"/>
    </source>
</evidence>